<proteinExistence type="predicted"/>
<accession>A0AA36B5X4</accession>
<evidence type="ECO:0000313" key="2">
    <source>
        <dbReference type="Proteomes" id="UP001162480"/>
    </source>
</evidence>
<name>A0AA36B5X4_OCTVU</name>
<dbReference type="AlphaFoldDB" id="A0AA36B5X4"/>
<dbReference type="Proteomes" id="UP001162480">
    <property type="component" value="Chromosome 9"/>
</dbReference>
<protein>
    <submittedName>
        <fullName evidence="1">Uncharacterized protein</fullName>
    </submittedName>
</protein>
<gene>
    <name evidence="1" type="ORF">OCTVUL_1B019004</name>
</gene>
<sequence length="103" mass="12178">MRGMVKKKKKKKKKFFTAMEKLLIVKRNGQCDNESIIPSVYEEIVARLEMLSKTFDGYFAARKLETSEEWIMNPYPFKLDNMLHGGEQKEDLIELCENRVLKM</sequence>
<dbReference type="EMBL" id="OX597822">
    <property type="protein sequence ID" value="CAI9727964.1"/>
    <property type="molecule type" value="Genomic_DNA"/>
</dbReference>
<evidence type="ECO:0000313" key="1">
    <source>
        <dbReference type="EMBL" id="CAI9727964.1"/>
    </source>
</evidence>
<keyword evidence="2" id="KW-1185">Reference proteome</keyword>
<organism evidence="1 2">
    <name type="scientific">Octopus vulgaris</name>
    <name type="common">Common octopus</name>
    <dbReference type="NCBI Taxonomy" id="6645"/>
    <lineage>
        <taxon>Eukaryota</taxon>
        <taxon>Metazoa</taxon>
        <taxon>Spiralia</taxon>
        <taxon>Lophotrochozoa</taxon>
        <taxon>Mollusca</taxon>
        <taxon>Cephalopoda</taxon>
        <taxon>Coleoidea</taxon>
        <taxon>Octopodiformes</taxon>
        <taxon>Octopoda</taxon>
        <taxon>Incirrata</taxon>
        <taxon>Octopodidae</taxon>
        <taxon>Octopus</taxon>
    </lineage>
</organism>
<reference evidence="1" key="1">
    <citation type="submission" date="2023-08" db="EMBL/GenBank/DDBJ databases">
        <authorList>
            <person name="Alioto T."/>
            <person name="Alioto T."/>
            <person name="Gomez Garrido J."/>
        </authorList>
    </citation>
    <scope>NUCLEOTIDE SEQUENCE</scope>
</reference>